<dbReference type="Proteomes" id="UP000838763">
    <property type="component" value="Unassembled WGS sequence"/>
</dbReference>
<dbReference type="GO" id="GO:0005634">
    <property type="term" value="C:nucleus"/>
    <property type="evidence" value="ECO:0007669"/>
    <property type="project" value="TreeGrafter"/>
</dbReference>
<gene>
    <name evidence="3" type="ORF">PPNO1_LOCUS8995</name>
</gene>
<dbReference type="PANTHER" id="PTHR15885">
    <property type="entry name" value="COILED-COIL DOMAIN-CONTAINING PROTEIN 174"/>
    <property type="match status" value="1"/>
</dbReference>
<organism evidence="3 4">
    <name type="scientific">Parascedosporium putredinis</name>
    <dbReference type="NCBI Taxonomy" id="1442378"/>
    <lineage>
        <taxon>Eukaryota</taxon>
        <taxon>Fungi</taxon>
        <taxon>Dikarya</taxon>
        <taxon>Ascomycota</taxon>
        <taxon>Pezizomycotina</taxon>
        <taxon>Sordariomycetes</taxon>
        <taxon>Hypocreomycetidae</taxon>
        <taxon>Microascales</taxon>
        <taxon>Microascaceae</taxon>
        <taxon>Parascedosporium</taxon>
    </lineage>
</organism>
<dbReference type="OrthoDB" id="333551at2759"/>
<dbReference type="AlphaFoldDB" id="A0A9P1MG33"/>
<feature type="region of interest" description="Disordered" evidence="2">
    <location>
        <begin position="49"/>
        <end position="72"/>
    </location>
</feature>
<evidence type="ECO:0000313" key="4">
    <source>
        <dbReference type="Proteomes" id="UP000838763"/>
    </source>
</evidence>
<name>A0A9P1MG33_9PEZI</name>
<accession>A0A9P1MG33</accession>
<dbReference type="InterPro" id="IPR025066">
    <property type="entry name" value="CCDC174-like"/>
</dbReference>
<protein>
    <submittedName>
        <fullName evidence="3">Uncharacterized protein</fullName>
    </submittedName>
</protein>
<evidence type="ECO:0000313" key="3">
    <source>
        <dbReference type="EMBL" id="CAI4219433.1"/>
    </source>
</evidence>
<evidence type="ECO:0000256" key="1">
    <source>
        <dbReference type="ARBA" id="ARBA00023054"/>
    </source>
</evidence>
<keyword evidence="4" id="KW-1185">Reference proteome</keyword>
<evidence type="ECO:0000256" key="2">
    <source>
        <dbReference type="SAM" id="MobiDB-lite"/>
    </source>
</evidence>
<reference evidence="3" key="1">
    <citation type="submission" date="2022-11" db="EMBL/GenBank/DDBJ databases">
        <authorList>
            <person name="Scott C."/>
            <person name="Bruce N."/>
        </authorList>
    </citation>
    <scope>NUCLEOTIDE SEQUENCE</scope>
</reference>
<proteinExistence type="predicted"/>
<dbReference type="Pfam" id="PF13300">
    <property type="entry name" value="DUF4078"/>
    <property type="match status" value="1"/>
</dbReference>
<keyword evidence="1" id="KW-0175">Coiled coil</keyword>
<feature type="region of interest" description="Disordered" evidence="2">
    <location>
        <begin position="1"/>
        <end position="22"/>
    </location>
</feature>
<dbReference type="PANTHER" id="PTHR15885:SF1">
    <property type="entry name" value="COILED-COIL DOMAIN-CONTAINING PROTEIN 174"/>
    <property type="match status" value="1"/>
</dbReference>
<dbReference type="EMBL" id="CALLCH030000020">
    <property type="protein sequence ID" value="CAI4219433.1"/>
    <property type="molecule type" value="Genomic_DNA"/>
</dbReference>
<sequence>MKELARKRDRSATPPDEAFYDADGELRDKGVGFYKFSKDKELRNAQLRSLQEQHRSTKAQQIIDKQPESTRQQQVELRKQVIEERKAKKMADSFLDTLANDM</sequence>
<comment type="caution">
    <text evidence="3">The sequence shown here is derived from an EMBL/GenBank/DDBJ whole genome shotgun (WGS) entry which is preliminary data.</text>
</comment>